<feature type="domain" description="DUF3991" evidence="3">
    <location>
        <begin position="1154"/>
        <end position="1232"/>
    </location>
</feature>
<protein>
    <submittedName>
        <fullName evidence="4">Conjugal transfer protein TraA</fullName>
    </submittedName>
    <submittedName>
        <fullName evidence="5">Conjugative relaxase domain-containing protein, TrwC/TraI family</fullName>
    </submittedName>
</protein>
<sequence>MFTCYRVTSIEYYEKRAAEAERDAVREPNPGDLQYYHDNGASERTGQWWASAGWSGQINGVVDRGEIDVGSLRDLAQGIDPETGAALIQQTKARRTVGYDCQMAAPKTVSVLWAVADERARGRIEQIHADAVRAALDWAQDQGLVITRRGSGGETHEAVREVAAATYLHTTSRAGDPQLHSHAVIVNICVRADGSTGTIDNIDLLNYQGAIGAYYRTALASGLREEFGWQPIRKERNFEIAGIGDNLVSMFSKRRMQIEEIAEARGYDTATSREAAQYANLASRGTKDDLAPLEDLERDWHRQIVDEGLDYAAIWDQAEEGARLFHPSRPSVLPHETLEQRQDRILLTAFETLLATSTVIEERHLLQTALEALQCEVDAPSATRAIERLSSSGLLVELGRHKDRPVYTTQSMIDLETGMIAAAVARKGEREFVQSERVEAALAARPTMSAEQMDAVRHALNTDGVAVVEGHAGSGKSFSSGAIAEAAREAGLEVHTIAPSWKATEVVRSDTDTTEEMARAVAKFLHEARSGDRHIGRNSVIILDEGGMVGLREMAEIARIAEEAGAKLVIAGDTRQLKPVAAGAPMELLRQHLGSSEITEIRRQREGWMRQASTDLATGKIEAAVDLYDKAGKVHWIAGRDATFAALARDWVEDVRQRPDESRIVLARRNADVNRLNELLRAEYAALGKLGDEAVTIKAVARGNGGAAVDLELRVGDRVFFGEGVNVRGHRINNADLATVVAVRDGRDPVLTVRLDKGAEVFARATEFAGWRPEGEAPVPRIQYALATSIHASQGATVDRTFVAESGGMGRESLYVAMTRHRQDARLYVETARIEDTLSSRKGVTVAASRTGASIPDAGDVDRLAATQNDIKRYAVATWSSPETKRNVTDFAKLDLKAPAAARVMLEHLRAGRHAILDRSTPSGPEIRLERQSQIPVSDRAAPAVPPAARVPMIRQAPPTAGRSAPEAPKSVPPRLQAAFERGRELARSGVVPPRQSLRISDDEKAKFLKTDLAEFAQAHGYRIDSSYSHRGQIGRDPVKIDGRSQLGWRLVAPNGDKLVIAPGSNHDMFFNWFRKDQQGWSGNILTFTNSELGLKKPGENLHYLRDKLGTGPKTSSAQPAFRERVEQESTPAIVDPTRIRRTWSKMEPGHNSRYLVEERGLRPELLAQFRATIRTEPESWTKSSNRGGVAFAHVDEEGRICGYERKGWGIQSEGKRSFSQFSANGSKTLALHGDTRAPAHVVIAENSIDGMSYVQHAGIKGNVLVVSTCGNPSAQALDLLARKASEFKSAKFEIARDADKGGEAWTGAIKAAIHLGAPDAKVAVRAPEDRYKDWNNQIRDLSRTDEVSRNKARLAEAPSAPPSSSDDKRAKPQQTERHVPKL</sequence>
<dbReference type="RefSeq" id="WP_075382203.1">
    <property type="nucleotide sequence ID" value="NZ_CP015368.1"/>
</dbReference>
<reference evidence="4 6" key="1">
    <citation type="submission" date="2016-04" db="EMBL/GenBank/DDBJ databases">
        <title>Complete genome sequencing and analysis of CBMB27, Methylobacterium phyllosphaerae isolated from leaf tissues of rice (Oryza sativa L.).</title>
        <authorList>
            <person name="Lee Y."/>
            <person name="Hwangbo K."/>
            <person name="Chung H."/>
            <person name="Yoo J."/>
            <person name="Kim K.Y."/>
            <person name="Sa T.M."/>
            <person name="Um Y."/>
            <person name="Madhaiyan M."/>
        </authorList>
    </citation>
    <scope>NUCLEOTIDE SEQUENCE [LARGE SCALE GENOMIC DNA]</scope>
    <source>
        <strain evidence="4 6">CBMB27</strain>
        <plasmid evidence="4 6">CBMB27-p1</plasmid>
    </source>
</reference>
<feature type="compositionally biased region" description="Low complexity" evidence="1">
    <location>
        <begin position="1356"/>
        <end position="1365"/>
    </location>
</feature>
<dbReference type="EMBL" id="FOPK01000048">
    <property type="protein sequence ID" value="SFH71133.1"/>
    <property type="molecule type" value="Genomic_DNA"/>
</dbReference>
<evidence type="ECO:0000313" key="4">
    <source>
        <dbReference type="EMBL" id="APT35048.1"/>
    </source>
</evidence>
<dbReference type="Proteomes" id="UP000185487">
    <property type="component" value="Plasmid CBMB27-p1"/>
</dbReference>
<evidence type="ECO:0000313" key="7">
    <source>
        <dbReference type="Proteomes" id="UP000199140"/>
    </source>
</evidence>
<evidence type="ECO:0000259" key="2">
    <source>
        <dbReference type="Pfam" id="PF08751"/>
    </source>
</evidence>
<proteinExistence type="predicted"/>
<dbReference type="Pfam" id="PF08751">
    <property type="entry name" value="TrwC"/>
    <property type="match status" value="1"/>
</dbReference>
<dbReference type="NCBIfam" id="NF041492">
    <property type="entry name" value="MobF"/>
    <property type="match status" value="1"/>
</dbReference>
<dbReference type="Pfam" id="PF13154">
    <property type="entry name" value="DUF3991"/>
    <property type="match status" value="1"/>
</dbReference>
<feature type="domain" description="TrwC relaxase" evidence="2">
    <location>
        <begin position="11"/>
        <end position="304"/>
    </location>
</feature>
<feature type="compositionally biased region" description="Basic and acidic residues" evidence="1">
    <location>
        <begin position="1366"/>
        <end position="1383"/>
    </location>
</feature>
<dbReference type="SUPFAM" id="SSF55464">
    <property type="entry name" value="Origin of replication-binding domain, RBD-like"/>
    <property type="match status" value="1"/>
</dbReference>
<keyword evidence="4" id="KW-0614">Plasmid</keyword>
<name>A0AAE8L9R0_9HYPH</name>
<dbReference type="InterPro" id="IPR014862">
    <property type="entry name" value="TrwC"/>
</dbReference>
<evidence type="ECO:0000313" key="6">
    <source>
        <dbReference type="Proteomes" id="UP000185487"/>
    </source>
</evidence>
<dbReference type="Proteomes" id="UP000199140">
    <property type="component" value="Unassembled WGS sequence"/>
</dbReference>
<evidence type="ECO:0000259" key="3">
    <source>
        <dbReference type="Pfam" id="PF13154"/>
    </source>
</evidence>
<accession>A0AAE8L9R0</accession>
<geneLocation type="plasmid" evidence="4 6">
    <name>CBMB27-p1</name>
</geneLocation>
<evidence type="ECO:0000313" key="5">
    <source>
        <dbReference type="EMBL" id="SFH71133.1"/>
    </source>
</evidence>
<dbReference type="Gene3D" id="3.40.50.300">
    <property type="entry name" value="P-loop containing nucleotide triphosphate hydrolases"/>
    <property type="match status" value="2"/>
</dbReference>
<dbReference type="KEGG" id="mphy:MCBMB27_05757"/>
<feature type="region of interest" description="Disordered" evidence="1">
    <location>
        <begin position="1339"/>
        <end position="1383"/>
    </location>
</feature>
<keyword evidence="6" id="KW-1185">Reference proteome</keyword>
<dbReference type="Pfam" id="PF13155">
    <property type="entry name" value="Toprim_2"/>
    <property type="match status" value="1"/>
</dbReference>
<feature type="compositionally biased region" description="Basic and acidic residues" evidence="1">
    <location>
        <begin position="1341"/>
        <end position="1350"/>
    </location>
</feature>
<dbReference type="InterPro" id="IPR025054">
    <property type="entry name" value="DUF3991"/>
</dbReference>
<dbReference type="Pfam" id="PF13604">
    <property type="entry name" value="AAA_30"/>
    <property type="match status" value="1"/>
</dbReference>
<organism evidence="5 7">
    <name type="scientific">Methylobacterium phyllosphaerae</name>
    <dbReference type="NCBI Taxonomy" id="418223"/>
    <lineage>
        <taxon>Bacteria</taxon>
        <taxon>Pseudomonadati</taxon>
        <taxon>Pseudomonadota</taxon>
        <taxon>Alphaproteobacteria</taxon>
        <taxon>Hyphomicrobiales</taxon>
        <taxon>Methylobacteriaceae</taxon>
        <taxon>Methylobacterium</taxon>
    </lineage>
</organism>
<gene>
    <name evidence="4" type="ORF">MCBMB27_05757</name>
    <name evidence="5" type="ORF">SAMN05192567_14811</name>
</gene>
<dbReference type="CDD" id="cd18809">
    <property type="entry name" value="SF1_C_RecD"/>
    <property type="match status" value="1"/>
</dbReference>
<dbReference type="EMBL" id="CP015368">
    <property type="protein sequence ID" value="APT35048.1"/>
    <property type="molecule type" value="Genomic_DNA"/>
</dbReference>
<evidence type="ECO:0000256" key="1">
    <source>
        <dbReference type="SAM" id="MobiDB-lite"/>
    </source>
</evidence>
<dbReference type="SUPFAM" id="SSF52540">
    <property type="entry name" value="P-loop containing nucleoside triphosphate hydrolases"/>
    <property type="match status" value="2"/>
</dbReference>
<dbReference type="InterPro" id="IPR027417">
    <property type="entry name" value="P-loop_NTPase"/>
</dbReference>
<reference evidence="5 7" key="2">
    <citation type="submission" date="2016-10" db="EMBL/GenBank/DDBJ databases">
        <authorList>
            <person name="Varghese N."/>
            <person name="Submissions S."/>
        </authorList>
    </citation>
    <scope>NUCLEOTIDE SEQUENCE [LARGE SCALE GENOMIC DNA]</scope>
    <source>
        <strain evidence="5 7">CBMB27</strain>
    </source>
</reference>